<protein>
    <recommendedName>
        <fullName evidence="3">EGF-like domain-containing protein</fullName>
    </recommendedName>
</protein>
<keyword evidence="2" id="KW-1133">Transmembrane helix</keyword>
<accession>C1L3R7</accession>
<proteinExistence type="evidence at transcript level"/>
<reference evidence="4" key="1">
    <citation type="journal article" date="2009" name="Nature">
        <title>The Schistosoma japonicum genome reveals features of host-parasite interplay.</title>
        <authorList>
            <person name="Liu F."/>
            <person name="Zhou Y."/>
            <person name="Wang Z.Q."/>
            <person name="Lu G."/>
            <person name="Zheng H."/>
            <person name="Brindley P.J."/>
            <person name="McManus D.P."/>
            <person name="Blair D."/>
            <person name="Zhang Q.H."/>
            <person name="Zhong Y."/>
            <person name="Wang S."/>
            <person name="Han Z.G."/>
            <person name="Chen Z."/>
        </authorList>
    </citation>
    <scope>NUCLEOTIDE SEQUENCE</scope>
    <source>
        <strain evidence="4">Anhui</strain>
    </source>
</reference>
<keyword evidence="2" id="KW-0812">Transmembrane</keyword>
<dbReference type="Gene3D" id="2.10.25.10">
    <property type="entry name" value="Laminin"/>
    <property type="match status" value="1"/>
</dbReference>
<dbReference type="PROSITE" id="PS50026">
    <property type="entry name" value="EGF_3"/>
    <property type="match status" value="1"/>
</dbReference>
<organism evidence="4">
    <name type="scientific">Schistosoma japonicum</name>
    <name type="common">Blood fluke</name>
    <dbReference type="NCBI Taxonomy" id="6182"/>
    <lineage>
        <taxon>Eukaryota</taxon>
        <taxon>Metazoa</taxon>
        <taxon>Spiralia</taxon>
        <taxon>Lophotrochozoa</taxon>
        <taxon>Platyhelminthes</taxon>
        <taxon>Trematoda</taxon>
        <taxon>Digenea</taxon>
        <taxon>Strigeidida</taxon>
        <taxon>Schistosomatoidea</taxon>
        <taxon>Schistosomatidae</taxon>
        <taxon>Schistosoma</taxon>
    </lineage>
</organism>
<evidence type="ECO:0000256" key="1">
    <source>
        <dbReference type="PROSITE-ProRule" id="PRU00076"/>
    </source>
</evidence>
<feature type="transmembrane region" description="Helical" evidence="2">
    <location>
        <begin position="85"/>
        <end position="108"/>
    </location>
</feature>
<reference evidence="4" key="2">
    <citation type="submission" date="2009-03" db="EMBL/GenBank/DDBJ databases">
        <authorList>
            <person name="Gang L."/>
        </authorList>
    </citation>
    <scope>NUCLEOTIDE SEQUENCE</scope>
    <source>
        <strain evidence="4">Anhui</strain>
    </source>
</reference>
<evidence type="ECO:0000313" key="4">
    <source>
        <dbReference type="EMBL" id="CAX69345.1"/>
    </source>
</evidence>
<dbReference type="SUPFAM" id="SSF57196">
    <property type="entry name" value="EGF/Laminin"/>
    <property type="match status" value="1"/>
</dbReference>
<name>C1L3R7_SCHJA</name>
<feature type="domain" description="EGF-like" evidence="3">
    <location>
        <begin position="3"/>
        <end position="45"/>
    </location>
</feature>
<dbReference type="PROSITE" id="PS00022">
    <property type="entry name" value="EGF_1"/>
    <property type="match status" value="1"/>
</dbReference>
<evidence type="ECO:0000256" key="2">
    <source>
        <dbReference type="SAM" id="Phobius"/>
    </source>
</evidence>
<evidence type="ECO:0000259" key="3">
    <source>
        <dbReference type="PROSITE" id="PS50026"/>
    </source>
</evidence>
<keyword evidence="1" id="KW-0245">EGF-like domain</keyword>
<dbReference type="PROSITE" id="PS01186">
    <property type="entry name" value="EGF_2"/>
    <property type="match status" value="1"/>
</dbReference>
<dbReference type="CDD" id="cd00054">
    <property type="entry name" value="EGF_CA"/>
    <property type="match status" value="1"/>
</dbReference>
<comment type="caution">
    <text evidence="1">Lacks conserved residue(s) required for the propagation of feature annotation.</text>
</comment>
<dbReference type="EMBL" id="FN313611">
    <property type="protein sequence ID" value="CAX69345.1"/>
    <property type="molecule type" value="mRNA"/>
</dbReference>
<dbReference type="AlphaFoldDB" id="C1L3R7"/>
<feature type="disulfide bond" evidence="1">
    <location>
        <begin position="35"/>
        <end position="44"/>
    </location>
</feature>
<dbReference type="InterPro" id="IPR000742">
    <property type="entry name" value="EGF"/>
</dbReference>
<keyword evidence="1" id="KW-1015">Disulfide bond</keyword>
<keyword evidence="2" id="KW-0472">Membrane</keyword>
<sequence>MPIFNHCPIQAKDYCHNGGECFYLSGDPSVYMCSCFMPFYGPQCEHKAPNKDKQNEIEEIQKNINNNDDNESDGGILIKRSVDRAMTLTALIFIVVTFLGMLLLAWYISRRRRKDYARWKKMTELAIKSNSKEKSDKQTQIRLDFPNEKETSSLINSIHSMNNNSHSDDGDFKVDGDGDDCHDVEAVFELTKSNLQPNDDHEKQNTDQSSFKLQNNDKTLIHSNSSVIETTECVGKPDSFNKNRSTPTTTNITSAELPSNEQIELNHKRERRRSKRIAPTPDYQIVYNHQVMDTLDDNTMTTKEHTEVKEVKEIDVPIIQNFLKTQSINKSKELDHNFNQSTISLVENQQQQQQQLHKSYDHLISNTIDRKLCHHHHHHNQPKVNILSNAILDRRYINADEIHALFDQNRWNSTVTPYQHVECNNSINAKLSSTLPRDYKQELYSSHGNNSMNKDQLLHCLHIEYNNNNNNVKLQEPFTVASQHDALLSELLHRGNNLTHYESRPKSTF</sequence>